<dbReference type="PROSITE" id="PS50157">
    <property type="entry name" value="ZINC_FINGER_C2H2_2"/>
    <property type="match status" value="1"/>
</dbReference>
<evidence type="ECO:0000313" key="3">
    <source>
        <dbReference type="EnsemblMetazoa" id="ENSAATROPP014421"/>
    </source>
</evidence>
<feature type="domain" description="C2H2-type" evidence="2">
    <location>
        <begin position="38"/>
        <end position="62"/>
    </location>
</feature>
<dbReference type="EnsemblMetazoa" id="ENSAATROPT016407">
    <property type="protein sequence ID" value="ENSAATROPP014421"/>
    <property type="gene ID" value="ENSAATROPG013426"/>
</dbReference>
<dbReference type="SUPFAM" id="SSF57667">
    <property type="entry name" value="beta-beta-alpha zinc fingers"/>
    <property type="match status" value="1"/>
</dbReference>
<dbReference type="Gene3D" id="3.30.160.60">
    <property type="entry name" value="Classic Zinc Finger"/>
    <property type="match status" value="1"/>
</dbReference>
<keyword evidence="1" id="KW-0479">Metal-binding</keyword>
<dbReference type="AlphaFoldDB" id="A0AAG5DTG3"/>
<proteinExistence type="predicted"/>
<evidence type="ECO:0000256" key="1">
    <source>
        <dbReference type="PROSITE-ProRule" id="PRU00042"/>
    </source>
</evidence>
<dbReference type="InterPro" id="IPR013087">
    <property type="entry name" value="Znf_C2H2_type"/>
</dbReference>
<keyword evidence="1" id="KW-0863">Zinc-finger</keyword>
<keyword evidence="1" id="KW-0862">Zinc</keyword>
<accession>A0AAG5DTG3</accession>
<evidence type="ECO:0000259" key="2">
    <source>
        <dbReference type="PROSITE" id="PS50157"/>
    </source>
</evidence>
<protein>
    <recommendedName>
        <fullName evidence="2">C2H2-type domain-containing protein</fullName>
    </recommendedName>
</protein>
<name>A0AAG5DTG3_ANOAO</name>
<reference evidence="3" key="1">
    <citation type="submission" date="2024-04" db="UniProtKB">
        <authorList>
            <consortium name="EnsemblMetazoa"/>
        </authorList>
    </citation>
    <scope>IDENTIFICATION</scope>
    <source>
        <strain evidence="3">EBRO</strain>
    </source>
</reference>
<dbReference type="PROSITE" id="PS00028">
    <property type="entry name" value="ZINC_FINGER_C2H2_1"/>
    <property type="match status" value="1"/>
</dbReference>
<dbReference type="Proteomes" id="UP000075880">
    <property type="component" value="Unassembled WGS sequence"/>
</dbReference>
<evidence type="ECO:0000313" key="4">
    <source>
        <dbReference type="Proteomes" id="UP000075880"/>
    </source>
</evidence>
<keyword evidence="4" id="KW-1185">Reference proteome</keyword>
<dbReference type="GO" id="GO:0008270">
    <property type="term" value="F:zinc ion binding"/>
    <property type="evidence" value="ECO:0007669"/>
    <property type="project" value="UniProtKB-KW"/>
</dbReference>
<dbReference type="InterPro" id="IPR036236">
    <property type="entry name" value="Znf_C2H2_sf"/>
</dbReference>
<sequence length="98" mass="11069">MPGAQHSLLKYNVLRWQNISSRLKKKPSLAAPRSNKRFDCVHCFKNFVHMSGLERHKEKFHAEGVGTTPPGKLPYFVAVPKCMSCGVVFPNTAKYADH</sequence>
<organism evidence="3 4">
    <name type="scientific">Anopheles atroparvus</name>
    <name type="common">European mosquito</name>
    <dbReference type="NCBI Taxonomy" id="41427"/>
    <lineage>
        <taxon>Eukaryota</taxon>
        <taxon>Metazoa</taxon>
        <taxon>Ecdysozoa</taxon>
        <taxon>Arthropoda</taxon>
        <taxon>Hexapoda</taxon>
        <taxon>Insecta</taxon>
        <taxon>Pterygota</taxon>
        <taxon>Neoptera</taxon>
        <taxon>Endopterygota</taxon>
        <taxon>Diptera</taxon>
        <taxon>Nematocera</taxon>
        <taxon>Culicoidea</taxon>
        <taxon>Culicidae</taxon>
        <taxon>Anophelinae</taxon>
        <taxon>Anopheles</taxon>
    </lineage>
</organism>